<dbReference type="OrthoDB" id="5391950at2759"/>
<dbReference type="AlphaFoldDB" id="A0A6A6TQY4"/>
<feature type="region of interest" description="Disordered" evidence="1">
    <location>
        <begin position="90"/>
        <end position="309"/>
    </location>
</feature>
<evidence type="ECO:0000256" key="1">
    <source>
        <dbReference type="SAM" id="MobiDB-lite"/>
    </source>
</evidence>
<feature type="compositionally biased region" description="Low complexity" evidence="1">
    <location>
        <begin position="138"/>
        <end position="182"/>
    </location>
</feature>
<feature type="compositionally biased region" description="Basic and acidic residues" evidence="1">
    <location>
        <begin position="256"/>
        <end position="267"/>
    </location>
</feature>
<dbReference type="EMBL" id="MU004293">
    <property type="protein sequence ID" value="KAF2661567.1"/>
    <property type="molecule type" value="Genomic_DNA"/>
</dbReference>
<reference evidence="2" key="1">
    <citation type="journal article" date="2020" name="Stud. Mycol.">
        <title>101 Dothideomycetes genomes: a test case for predicting lifestyles and emergence of pathogens.</title>
        <authorList>
            <person name="Haridas S."/>
            <person name="Albert R."/>
            <person name="Binder M."/>
            <person name="Bloem J."/>
            <person name="Labutti K."/>
            <person name="Salamov A."/>
            <person name="Andreopoulos B."/>
            <person name="Baker S."/>
            <person name="Barry K."/>
            <person name="Bills G."/>
            <person name="Bluhm B."/>
            <person name="Cannon C."/>
            <person name="Castanera R."/>
            <person name="Culley D."/>
            <person name="Daum C."/>
            <person name="Ezra D."/>
            <person name="Gonzalez J."/>
            <person name="Henrissat B."/>
            <person name="Kuo A."/>
            <person name="Liang C."/>
            <person name="Lipzen A."/>
            <person name="Lutzoni F."/>
            <person name="Magnuson J."/>
            <person name="Mondo S."/>
            <person name="Nolan M."/>
            <person name="Ohm R."/>
            <person name="Pangilinan J."/>
            <person name="Park H.-J."/>
            <person name="Ramirez L."/>
            <person name="Alfaro M."/>
            <person name="Sun H."/>
            <person name="Tritt A."/>
            <person name="Yoshinaga Y."/>
            <person name="Zwiers L.-H."/>
            <person name="Turgeon B."/>
            <person name="Goodwin S."/>
            <person name="Spatafora J."/>
            <person name="Crous P."/>
            <person name="Grigoriev I."/>
        </authorList>
    </citation>
    <scope>NUCLEOTIDE SEQUENCE</scope>
    <source>
        <strain evidence="2">CBS 122681</strain>
    </source>
</reference>
<keyword evidence="3" id="KW-1185">Reference proteome</keyword>
<dbReference type="Proteomes" id="UP000799324">
    <property type="component" value="Unassembled WGS sequence"/>
</dbReference>
<proteinExistence type="predicted"/>
<evidence type="ECO:0000313" key="2">
    <source>
        <dbReference type="EMBL" id="KAF2661567.1"/>
    </source>
</evidence>
<gene>
    <name evidence="2" type="ORF">K491DRAFT_687346</name>
</gene>
<feature type="compositionally biased region" description="Low complexity" evidence="1">
    <location>
        <begin position="29"/>
        <end position="47"/>
    </location>
</feature>
<feature type="compositionally biased region" description="Polar residues" evidence="1">
    <location>
        <begin position="1"/>
        <end position="11"/>
    </location>
</feature>
<name>A0A6A6TQY4_9PLEO</name>
<protein>
    <submittedName>
        <fullName evidence="2">Uncharacterized protein</fullName>
    </submittedName>
</protein>
<feature type="compositionally biased region" description="Basic and acidic residues" evidence="1">
    <location>
        <begin position="282"/>
        <end position="301"/>
    </location>
</feature>
<organism evidence="2 3">
    <name type="scientific">Lophiostoma macrostomum CBS 122681</name>
    <dbReference type="NCBI Taxonomy" id="1314788"/>
    <lineage>
        <taxon>Eukaryota</taxon>
        <taxon>Fungi</taxon>
        <taxon>Dikarya</taxon>
        <taxon>Ascomycota</taxon>
        <taxon>Pezizomycotina</taxon>
        <taxon>Dothideomycetes</taxon>
        <taxon>Pleosporomycetidae</taxon>
        <taxon>Pleosporales</taxon>
        <taxon>Lophiostomataceae</taxon>
        <taxon>Lophiostoma</taxon>
    </lineage>
</organism>
<accession>A0A6A6TQY4</accession>
<feature type="region of interest" description="Disordered" evidence="1">
    <location>
        <begin position="1"/>
        <end position="53"/>
    </location>
</feature>
<sequence length="309" mass="33570">MPPTLLSSVQPSPKRKRDHPPTVPLHVNTTLRSTSTPPRGSPTPTGGADSPRNVVADQLRGMTITALHAIPMSPLTPTDDIVRKKPKLEFLREDSATSDDLTDADSISNPRTHQAIRKNATHDTLETDGQVEIPETPQASFQSQTSQSRTFSPVLSITQPTPFASSASASSAQQFTSSTQTSKARSHPSQPRPRNKSPSPPPTSLTWQDNEITGHLVDPTTDPEDDGTGLNGIGFKPTPALAYARAQKRRQQLMDWRARETREARAKRSERRRRGIGGAAGRSREGTVERDTAAKDADAAARRAVRFAV</sequence>
<evidence type="ECO:0000313" key="3">
    <source>
        <dbReference type="Proteomes" id="UP000799324"/>
    </source>
</evidence>